<protein>
    <submittedName>
        <fullName evidence="2">Uncharacterized protein</fullName>
    </submittedName>
</protein>
<feature type="compositionally biased region" description="Polar residues" evidence="1">
    <location>
        <begin position="116"/>
        <end position="132"/>
    </location>
</feature>
<evidence type="ECO:0000313" key="2">
    <source>
        <dbReference type="EMBL" id="KKN63704.1"/>
    </source>
</evidence>
<gene>
    <name evidence="2" type="ORF">LCGC14_0499390</name>
</gene>
<comment type="caution">
    <text evidence="2">The sequence shown here is derived from an EMBL/GenBank/DDBJ whole genome shotgun (WGS) entry which is preliminary data.</text>
</comment>
<feature type="region of interest" description="Disordered" evidence="1">
    <location>
        <begin position="116"/>
        <end position="152"/>
    </location>
</feature>
<dbReference type="EMBL" id="LAZR01000582">
    <property type="protein sequence ID" value="KKN63704.1"/>
    <property type="molecule type" value="Genomic_DNA"/>
</dbReference>
<feature type="compositionally biased region" description="Basic and acidic residues" evidence="1">
    <location>
        <begin position="134"/>
        <end position="145"/>
    </location>
</feature>
<sequence length="454" mass="49250">MATLEAKIAAYHNVDSNVVTVQVYVVSPCDDFFHPADVISGEVQLFNVYNTAQTGLVEVALEKVTFTKSAANQDGYFAVFFINPAVSTNLEARVSLDLDGQGLTTSVTAVMKEQGTFSDQPSTSVVGSTPNRSWHLDKEKERDEPYADVSPHTPIELGVNQTVIPEPTIVNSVWADINFEKLAEIKSDAQLAGQLVYLGGGERLLPKPGSLSFQTIDTPPWELGTSTFTEQGSIQLLPNNLFTGSSTIPCGAGFFPGSYTMDSPGISIIKSGVQKLQGDGFDANVWSIQVNGASPVSISPFSIASFGVTEPIPFDITKPIALSLLAGMEKVAPDSDITEVKLILNFFDFADRALPSKEVSLDPADLFNARPLKPFSISAQPSSTRLLPRNSLGVWRSVASTRVTMLPCDWPCPAFPTRLLPHRRSLLTRFGLQTTCRLLQMCPSIWWKAQPCSV</sequence>
<evidence type="ECO:0000256" key="1">
    <source>
        <dbReference type="SAM" id="MobiDB-lite"/>
    </source>
</evidence>
<organism evidence="2">
    <name type="scientific">marine sediment metagenome</name>
    <dbReference type="NCBI Taxonomy" id="412755"/>
    <lineage>
        <taxon>unclassified sequences</taxon>
        <taxon>metagenomes</taxon>
        <taxon>ecological metagenomes</taxon>
    </lineage>
</organism>
<dbReference type="AlphaFoldDB" id="A0A0F9S9J8"/>
<proteinExistence type="predicted"/>
<accession>A0A0F9S9J8</accession>
<reference evidence="2" key="1">
    <citation type="journal article" date="2015" name="Nature">
        <title>Complex archaea that bridge the gap between prokaryotes and eukaryotes.</title>
        <authorList>
            <person name="Spang A."/>
            <person name="Saw J.H."/>
            <person name="Jorgensen S.L."/>
            <person name="Zaremba-Niedzwiedzka K."/>
            <person name="Martijn J."/>
            <person name="Lind A.E."/>
            <person name="van Eijk R."/>
            <person name="Schleper C."/>
            <person name="Guy L."/>
            <person name="Ettema T.J."/>
        </authorList>
    </citation>
    <scope>NUCLEOTIDE SEQUENCE</scope>
</reference>
<name>A0A0F9S9J8_9ZZZZ</name>